<evidence type="ECO:0000313" key="2">
    <source>
        <dbReference type="Proteomes" id="UP000008983"/>
    </source>
</evidence>
<dbReference type="OMA" id="IYKYATQ"/>
<dbReference type="AlphaFoldDB" id="G0QVZ4"/>
<dbReference type="GeneID" id="14906723"/>
<evidence type="ECO:0008006" key="3">
    <source>
        <dbReference type="Google" id="ProtNLM"/>
    </source>
</evidence>
<sequence length="194" mass="22877">MDLPPELTEITNTIKGQGNEDKQSEQATYYQDLGAGERREYSELSKHFLGVDPNINDKRQLQYAACHRTYLLVKDPIINQFVFPTKTVLDREVLNEAKALLFDKMSEQKFTVYYNNVIPNLCVVRKFYEHELTNPLNKNLLGVKTFYYYGAHLTGPSYINNEMYSEYIWTPKMELQQHVSNEYYDKFIDILLNY</sequence>
<dbReference type="RefSeq" id="XP_004032197.1">
    <property type="nucleotide sequence ID" value="XM_004032149.1"/>
</dbReference>
<dbReference type="eggNOG" id="ENOG502T18W">
    <property type="taxonomic scope" value="Eukaryota"/>
</dbReference>
<keyword evidence="2" id="KW-1185">Reference proteome</keyword>
<dbReference type="Proteomes" id="UP000008983">
    <property type="component" value="Unassembled WGS sequence"/>
</dbReference>
<dbReference type="STRING" id="857967.G0QVZ4"/>
<dbReference type="OrthoDB" id="414075at2759"/>
<protein>
    <recommendedName>
        <fullName evidence="3">Nudix hydrolase domain-containing protein</fullName>
    </recommendedName>
</protein>
<name>G0QVZ4_ICHMU</name>
<organism evidence="1 2">
    <name type="scientific">Ichthyophthirius multifiliis</name>
    <name type="common">White spot disease agent</name>
    <name type="synonym">Ich</name>
    <dbReference type="NCBI Taxonomy" id="5932"/>
    <lineage>
        <taxon>Eukaryota</taxon>
        <taxon>Sar</taxon>
        <taxon>Alveolata</taxon>
        <taxon>Ciliophora</taxon>
        <taxon>Intramacronucleata</taxon>
        <taxon>Oligohymenophorea</taxon>
        <taxon>Hymenostomatida</taxon>
        <taxon>Ophryoglenina</taxon>
        <taxon>Ichthyophthirius</taxon>
    </lineage>
</organism>
<dbReference type="Gene3D" id="3.90.79.10">
    <property type="entry name" value="Nucleoside Triphosphate Pyrophosphohydrolase"/>
    <property type="match status" value="1"/>
</dbReference>
<accession>G0QVZ4</accession>
<dbReference type="InParanoid" id="G0QVZ4"/>
<gene>
    <name evidence="1" type="ORF">IMG5_127900</name>
</gene>
<dbReference type="EMBL" id="GL983970">
    <property type="protein sequence ID" value="EGR30610.1"/>
    <property type="molecule type" value="Genomic_DNA"/>
</dbReference>
<proteinExistence type="predicted"/>
<evidence type="ECO:0000313" key="1">
    <source>
        <dbReference type="EMBL" id="EGR30610.1"/>
    </source>
</evidence>
<reference evidence="1 2" key="1">
    <citation type="submission" date="2011-07" db="EMBL/GenBank/DDBJ databases">
        <authorList>
            <person name="Coyne R."/>
            <person name="Brami D."/>
            <person name="Johnson J."/>
            <person name="Hostetler J."/>
            <person name="Hannick L."/>
            <person name="Clark T."/>
            <person name="Cassidy-Hanley D."/>
            <person name="Inman J."/>
        </authorList>
    </citation>
    <scope>NUCLEOTIDE SEQUENCE [LARGE SCALE GENOMIC DNA]</scope>
    <source>
        <strain evidence="1 2">G5</strain>
    </source>
</reference>